<comment type="caution">
    <text evidence="1">The sequence shown here is derived from an EMBL/GenBank/DDBJ whole genome shotgun (WGS) entry which is preliminary data.</text>
</comment>
<dbReference type="Gene3D" id="3.30.160.250">
    <property type="match status" value="1"/>
</dbReference>
<dbReference type="EMBL" id="JRJU01000016">
    <property type="protein sequence ID" value="KHF39678.1"/>
    <property type="molecule type" value="Genomic_DNA"/>
</dbReference>
<name>A0A0B0IAS2_9BACI</name>
<accession>A0A0B0IAS2</accession>
<dbReference type="STRING" id="333138.LQ50_13695"/>
<dbReference type="Proteomes" id="UP000030832">
    <property type="component" value="Unassembled WGS sequence"/>
</dbReference>
<dbReference type="SUPFAM" id="SSF143100">
    <property type="entry name" value="TTHA1013/TTHA0281-like"/>
    <property type="match status" value="1"/>
</dbReference>
<evidence type="ECO:0000313" key="2">
    <source>
        <dbReference type="Proteomes" id="UP000030832"/>
    </source>
</evidence>
<dbReference type="AlphaFoldDB" id="A0A0B0IAS2"/>
<dbReference type="OrthoDB" id="2884322at2"/>
<dbReference type="RefSeq" id="WP_034629899.1">
    <property type="nucleotide sequence ID" value="NZ_JRJU01000016.1"/>
</dbReference>
<protein>
    <submittedName>
        <fullName evidence="1">Uncharacterized protein</fullName>
    </submittedName>
</protein>
<proteinExistence type="predicted"/>
<gene>
    <name evidence="1" type="ORF">LQ50_13695</name>
</gene>
<keyword evidence="2" id="KW-1185">Reference proteome</keyword>
<dbReference type="InterPro" id="IPR035069">
    <property type="entry name" value="TTHA1013/TTHA0281-like"/>
</dbReference>
<organism evidence="1 2">
    <name type="scientific">Halalkalibacter okhensis</name>
    <dbReference type="NCBI Taxonomy" id="333138"/>
    <lineage>
        <taxon>Bacteria</taxon>
        <taxon>Bacillati</taxon>
        <taxon>Bacillota</taxon>
        <taxon>Bacilli</taxon>
        <taxon>Bacillales</taxon>
        <taxon>Bacillaceae</taxon>
        <taxon>Halalkalibacter</taxon>
    </lineage>
</organism>
<dbReference type="eggNOG" id="COG1598">
    <property type="taxonomic scope" value="Bacteria"/>
</dbReference>
<reference evidence="1 2" key="1">
    <citation type="submission" date="2014-09" db="EMBL/GenBank/DDBJ databases">
        <title>Genome sequencing and annotation of Bacillus Okhensis strain Kh10-101T.</title>
        <authorList>
            <person name="Prakash J.S."/>
        </authorList>
    </citation>
    <scope>NUCLEOTIDE SEQUENCE [LARGE SCALE GENOMIC DNA]</scope>
    <source>
        <strain evidence="2">Kh10-101T</strain>
    </source>
</reference>
<evidence type="ECO:0000313" key="1">
    <source>
        <dbReference type="EMBL" id="KHF39678.1"/>
    </source>
</evidence>
<sequence>MAEIEKPYGIICKPEDFNWRVRKVYNWQGGLEVMIELDQLDGCVSFGETVKEAKQGLRESLYLWIRTYGEQQLPDIHNEAQLIFLDPPMEVAEFEYINNELQWLKNLYGGTE</sequence>